<dbReference type="Proteomes" id="UP000005239">
    <property type="component" value="Unassembled WGS sequence"/>
</dbReference>
<dbReference type="InterPro" id="IPR051175">
    <property type="entry name" value="CLK_kinases"/>
</dbReference>
<evidence type="ECO:0000256" key="3">
    <source>
        <dbReference type="ARBA" id="ARBA00022741"/>
    </source>
</evidence>
<reference evidence="7" key="2">
    <citation type="submission" date="2022-06" db="UniProtKB">
        <authorList>
            <consortium name="EnsemblMetazoa"/>
        </authorList>
    </citation>
    <scope>IDENTIFICATION</scope>
    <source>
        <strain evidence="7">PS312</strain>
    </source>
</reference>
<sequence length="356" mass="40317">MNHDASPYASNLFAGKYIIGSFKCSTQAGHVYDAFNITTRINVNMKFGHLLEPNNHEKEWRTLCALEKFRHDPQNEAIENPLVNEVIYDVVCGKLYQAIVFPHSAVNLETLLAISKMEATGKLPVDFAIRVFIQMLEGCAFLNKNLESVHGLIQPSSVEFCNLSVVPNPEGGRLPATPRIVLTDLCNVEKYGFRDKDLQAYSLNYKSTEAALGLKLAKSSDVWACGCVLFEMIFGERLFNSSVPLDLLNTIEKMIGLIPQRMKRNHMEAYGARNLRSMTDKHLSLKNVYDVSKIRSIENHFQLPEQKMLLRILRKTLQTDPYVRPEPSSMLALTVDERRKCKKEEDLAMNGNTSTQ</sequence>
<evidence type="ECO:0000256" key="2">
    <source>
        <dbReference type="ARBA" id="ARBA00022679"/>
    </source>
</evidence>
<dbReference type="OrthoDB" id="5979581at2759"/>
<dbReference type="InterPro" id="IPR000719">
    <property type="entry name" value="Prot_kinase_dom"/>
</dbReference>
<dbReference type="EnsemblMetazoa" id="PPA22031.1">
    <property type="protein sequence ID" value="PPA22031.1"/>
    <property type="gene ID" value="WBGene00111585"/>
</dbReference>
<dbReference type="Gene3D" id="3.30.200.20">
    <property type="entry name" value="Phosphorylase Kinase, domain 1"/>
    <property type="match status" value="1"/>
</dbReference>
<comment type="similarity">
    <text evidence="6">Belongs to the protein kinase superfamily. CMGC Ser/Thr protein kinase family. Lammer subfamily.</text>
</comment>
<evidence type="ECO:0000256" key="6">
    <source>
        <dbReference type="ARBA" id="ARBA00037966"/>
    </source>
</evidence>
<keyword evidence="1" id="KW-0723">Serine/threonine-protein kinase</keyword>
<dbReference type="Gene3D" id="1.10.510.10">
    <property type="entry name" value="Transferase(Phosphotransferase) domain 1"/>
    <property type="match status" value="1"/>
</dbReference>
<keyword evidence="4" id="KW-0418">Kinase</keyword>
<dbReference type="GO" id="GO:0004674">
    <property type="term" value="F:protein serine/threonine kinase activity"/>
    <property type="evidence" value="ECO:0000318"/>
    <property type="project" value="GO_Central"/>
</dbReference>
<accession>A0A8R1UG12</accession>
<name>A0A2A6BC10_PRIPA</name>
<evidence type="ECO:0000313" key="8">
    <source>
        <dbReference type="Proteomes" id="UP000005239"/>
    </source>
</evidence>
<evidence type="ECO:0000313" key="7">
    <source>
        <dbReference type="EnsemblMetazoa" id="PPA22031.1"/>
    </source>
</evidence>
<reference evidence="8" key="1">
    <citation type="journal article" date="2008" name="Nat. Genet.">
        <title>The Pristionchus pacificus genome provides a unique perspective on nematode lifestyle and parasitism.</title>
        <authorList>
            <person name="Dieterich C."/>
            <person name="Clifton S.W."/>
            <person name="Schuster L.N."/>
            <person name="Chinwalla A."/>
            <person name="Delehaunty K."/>
            <person name="Dinkelacker I."/>
            <person name="Fulton L."/>
            <person name="Fulton R."/>
            <person name="Godfrey J."/>
            <person name="Minx P."/>
            <person name="Mitreva M."/>
            <person name="Roeseler W."/>
            <person name="Tian H."/>
            <person name="Witte H."/>
            <person name="Yang S.P."/>
            <person name="Wilson R.K."/>
            <person name="Sommer R.J."/>
        </authorList>
    </citation>
    <scope>NUCLEOTIDE SEQUENCE [LARGE SCALE GENOMIC DNA]</scope>
    <source>
        <strain evidence="8">PS312</strain>
    </source>
</reference>
<keyword evidence="5" id="KW-0067">ATP-binding</keyword>
<evidence type="ECO:0000256" key="5">
    <source>
        <dbReference type="ARBA" id="ARBA00022840"/>
    </source>
</evidence>
<gene>
    <name evidence="7" type="primary">WBGene00111585</name>
</gene>
<evidence type="ECO:0000256" key="4">
    <source>
        <dbReference type="ARBA" id="ARBA00022777"/>
    </source>
</evidence>
<keyword evidence="8" id="KW-1185">Reference proteome</keyword>
<dbReference type="SUPFAM" id="SSF56112">
    <property type="entry name" value="Protein kinase-like (PK-like)"/>
    <property type="match status" value="1"/>
</dbReference>
<accession>A0A2A6BC10</accession>
<organism evidence="7 8">
    <name type="scientific">Pristionchus pacificus</name>
    <name type="common">Parasitic nematode worm</name>
    <dbReference type="NCBI Taxonomy" id="54126"/>
    <lineage>
        <taxon>Eukaryota</taxon>
        <taxon>Metazoa</taxon>
        <taxon>Ecdysozoa</taxon>
        <taxon>Nematoda</taxon>
        <taxon>Chromadorea</taxon>
        <taxon>Rhabditida</taxon>
        <taxon>Rhabditina</taxon>
        <taxon>Diplogasteromorpha</taxon>
        <taxon>Diplogasteroidea</taxon>
        <taxon>Neodiplogasteridae</taxon>
        <taxon>Pristionchus</taxon>
    </lineage>
</organism>
<dbReference type="AlphaFoldDB" id="A0A2A6BC10"/>
<dbReference type="PANTHER" id="PTHR45646:SF11">
    <property type="entry name" value="SERINE_THREONINE-PROTEIN KINASE DOA"/>
    <property type="match status" value="1"/>
</dbReference>
<keyword evidence="3" id="KW-0547">Nucleotide-binding</keyword>
<dbReference type="InterPro" id="IPR011009">
    <property type="entry name" value="Kinase-like_dom_sf"/>
</dbReference>
<protein>
    <submittedName>
        <fullName evidence="7">Protein kinase domain-containing protein</fullName>
    </submittedName>
</protein>
<dbReference type="PANTHER" id="PTHR45646">
    <property type="entry name" value="SERINE/THREONINE-PROTEIN KINASE DOA-RELATED"/>
    <property type="match status" value="1"/>
</dbReference>
<evidence type="ECO:0000256" key="1">
    <source>
        <dbReference type="ARBA" id="ARBA00022527"/>
    </source>
</evidence>
<dbReference type="GO" id="GO:0043484">
    <property type="term" value="P:regulation of RNA splicing"/>
    <property type="evidence" value="ECO:0000318"/>
    <property type="project" value="GO_Central"/>
</dbReference>
<proteinExistence type="inferred from homology"/>
<keyword evidence="2" id="KW-0808">Transferase</keyword>
<dbReference type="PROSITE" id="PS50011">
    <property type="entry name" value="PROTEIN_KINASE_DOM"/>
    <property type="match status" value="1"/>
</dbReference>
<dbReference type="GO" id="GO:0005524">
    <property type="term" value="F:ATP binding"/>
    <property type="evidence" value="ECO:0007669"/>
    <property type="project" value="UniProtKB-KW"/>
</dbReference>
<dbReference type="GO" id="GO:0005634">
    <property type="term" value="C:nucleus"/>
    <property type="evidence" value="ECO:0000318"/>
    <property type="project" value="GO_Central"/>
</dbReference>
<dbReference type="SMART" id="SM00220">
    <property type="entry name" value="S_TKc"/>
    <property type="match status" value="1"/>
</dbReference>